<keyword evidence="10" id="KW-0479">Metal-binding</keyword>
<dbReference type="Proteomes" id="UP000182573">
    <property type="component" value="Unassembled WGS sequence"/>
</dbReference>
<dbReference type="InterPro" id="IPR041154">
    <property type="entry name" value="AglB_P1"/>
</dbReference>
<feature type="transmembrane region" description="Helical" evidence="18">
    <location>
        <begin position="332"/>
        <end position="352"/>
    </location>
</feature>
<protein>
    <recommendedName>
        <fullName evidence="6">dolichyl-phosphooligosaccharide-protein glycotransferase</fullName>
        <ecNumber evidence="6">2.4.99.21</ecNumber>
    </recommendedName>
    <alternativeName>
        <fullName evidence="15">Oligosaccharyl transferase</fullName>
    </alternativeName>
</protein>
<evidence type="ECO:0000256" key="6">
    <source>
        <dbReference type="ARBA" id="ARBA00012602"/>
    </source>
</evidence>
<feature type="transmembrane region" description="Helical" evidence="18">
    <location>
        <begin position="183"/>
        <end position="201"/>
    </location>
</feature>
<keyword evidence="12 18" id="KW-1133">Transmembrane helix</keyword>
<evidence type="ECO:0000256" key="3">
    <source>
        <dbReference type="ARBA" id="ARBA00004651"/>
    </source>
</evidence>
<evidence type="ECO:0000259" key="21">
    <source>
        <dbReference type="Pfam" id="PF22627"/>
    </source>
</evidence>
<dbReference type="InterPro" id="IPR048307">
    <property type="entry name" value="STT3_N"/>
</dbReference>
<keyword evidence="11" id="KW-0460">Magnesium</keyword>
<evidence type="ECO:0000256" key="13">
    <source>
        <dbReference type="ARBA" id="ARBA00023136"/>
    </source>
</evidence>
<evidence type="ECO:0000259" key="20">
    <source>
        <dbReference type="Pfam" id="PF18079"/>
    </source>
</evidence>
<feature type="transmembrane region" description="Helical" evidence="18">
    <location>
        <begin position="23"/>
        <end position="39"/>
    </location>
</feature>
<evidence type="ECO:0000256" key="7">
    <source>
        <dbReference type="ARBA" id="ARBA00022676"/>
    </source>
</evidence>
<dbReference type="GO" id="GO:0004576">
    <property type="term" value="F:oligosaccharyl transferase activity"/>
    <property type="evidence" value="ECO:0007669"/>
    <property type="project" value="InterPro"/>
</dbReference>
<organism evidence="22 23">
    <name type="scientific">Haloarcula vallismortis</name>
    <name type="common">Halobacterium vallismortis</name>
    <dbReference type="NCBI Taxonomy" id="28442"/>
    <lineage>
        <taxon>Archaea</taxon>
        <taxon>Methanobacteriati</taxon>
        <taxon>Methanobacteriota</taxon>
        <taxon>Stenosarchaea group</taxon>
        <taxon>Halobacteria</taxon>
        <taxon>Halobacteriales</taxon>
        <taxon>Haloarculaceae</taxon>
        <taxon>Haloarcula</taxon>
    </lineage>
</organism>
<dbReference type="PANTHER" id="PTHR13872:SF1">
    <property type="entry name" value="DOLICHYL-DIPHOSPHOOLIGOSACCHARIDE--PROTEIN GLYCOSYLTRANSFERASE SUBUNIT STT3B"/>
    <property type="match status" value="1"/>
</dbReference>
<feature type="domain" description="Archaeal glycosylation protein B peripheral" evidence="20">
    <location>
        <begin position="806"/>
        <end position="905"/>
    </location>
</feature>
<feature type="transmembrane region" description="Helical" evidence="18">
    <location>
        <begin position="271"/>
        <end position="289"/>
    </location>
</feature>
<evidence type="ECO:0000256" key="9">
    <source>
        <dbReference type="ARBA" id="ARBA00022692"/>
    </source>
</evidence>
<dbReference type="InterPro" id="IPR003674">
    <property type="entry name" value="Oligo_trans_STT3"/>
</dbReference>
<evidence type="ECO:0000256" key="15">
    <source>
        <dbReference type="ARBA" id="ARBA00030679"/>
    </source>
</evidence>
<comment type="cofactor">
    <cofactor evidence="1">
        <name>Mn(2+)</name>
        <dbReference type="ChEBI" id="CHEBI:29035"/>
    </cofactor>
</comment>
<evidence type="ECO:0000256" key="16">
    <source>
        <dbReference type="ARBA" id="ARBA00034066"/>
    </source>
</evidence>
<dbReference type="InterPro" id="IPR054479">
    <property type="entry name" value="AglB-like_core"/>
</dbReference>
<dbReference type="Gene3D" id="2.60.40.3390">
    <property type="match status" value="1"/>
</dbReference>
<feature type="transmembrane region" description="Helical" evidence="18">
    <location>
        <begin position="121"/>
        <end position="144"/>
    </location>
</feature>
<dbReference type="GO" id="GO:0005886">
    <property type="term" value="C:plasma membrane"/>
    <property type="evidence" value="ECO:0007669"/>
    <property type="project" value="UniProtKB-SubCell"/>
</dbReference>
<feature type="transmembrane region" description="Helical" evidence="18">
    <location>
        <begin position="243"/>
        <end position="259"/>
    </location>
</feature>
<dbReference type="EMBL" id="FNOF01000026">
    <property type="protein sequence ID" value="SDX30213.1"/>
    <property type="molecule type" value="Genomic_DNA"/>
</dbReference>
<dbReference type="Pfam" id="PF18079">
    <property type="entry name" value="AglB_L1"/>
    <property type="match status" value="1"/>
</dbReference>
<dbReference type="InterPro" id="IPR026410">
    <property type="entry name" value="OlisacTrfase_arch"/>
</dbReference>
<evidence type="ECO:0000256" key="5">
    <source>
        <dbReference type="ARBA" id="ARBA00010810"/>
    </source>
</evidence>
<comment type="subcellular location">
    <subcellularLocation>
        <location evidence="3">Cell membrane</location>
        <topology evidence="3">Multi-pass membrane protein</topology>
    </subcellularLocation>
</comment>
<feature type="transmembrane region" description="Helical" evidence="18">
    <location>
        <begin position="476"/>
        <end position="496"/>
    </location>
</feature>
<name>A0A1H3AKS2_HALVA</name>
<feature type="region of interest" description="Disordered" evidence="17">
    <location>
        <begin position="711"/>
        <end position="730"/>
    </location>
</feature>
<feature type="transmembrane region" description="Helical" evidence="18">
    <location>
        <begin position="395"/>
        <end position="411"/>
    </location>
</feature>
<feature type="transmembrane region" description="Helical" evidence="18">
    <location>
        <begin position="221"/>
        <end position="237"/>
    </location>
</feature>
<feature type="transmembrane region" description="Helical" evidence="18">
    <location>
        <begin position="423"/>
        <end position="439"/>
    </location>
</feature>
<evidence type="ECO:0000256" key="12">
    <source>
        <dbReference type="ARBA" id="ARBA00022989"/>
    </source>
</evidence>
<evidence type="ECO:0000256" key="14">
    <source>
        <dbReference type="ARBA" id="ARBA00023211"/>
    </source>
</evidence>
<feature type="transmembrane region" description="Helical" evidence="18">
    <location>
        <begin position="96"/>
        <end position="115"/>
    </location>
</feature>
<evidence type="ECO:0000313" key="23">
    <source>
        <dbReference type="Proteomes" id="UP000182573"/>
    </source>
</evidence>
<evidence type="ECO:0000256" key="1">
    <source>
        <dbReference type="ARBA" id="ARBA00001936"/>
    </source>
</evidence>
<dbReference type="UniPathway" id="UPA00378"/>
<dbReference type="AlphaFoldDB" id="A0A1H3AKS2"/>
<comment type="cofactor">
    <cofactor evidence="2">
        <name>Mg(2+)</name>
        <dbReference type="ChEBI" id="CHEBI:18420"/>
    </cofactor>
</comment>
<keyword evidence="7" id="KW-0328">Glycosyltransferase</keyword>
<evidence type="ECO:0000256" key="17">
    <source>
        <dbReference type="SAM" id="MobiDB-lite"/>
    </source>
</evidence>
<evidence type="ECO:0000313" key="22">
    <source>
        <dbReference type="EMBL" id="SDX30213.1"/>
    </source>
</evidence>
<gene>
    <name evidence="22" type="ORF">SAMN05443574_12617</name>
</gene>
<feature type="domain" description="Oligosaccharyl transferase STT3 N-terminal" evidence="19">
    <location>
        <begin position="49"/>
        <end position="488"/>
    </location>
</feature>
<dbReference type="Pfam" id="PF22627">
    <property type="entry name" value="AglB_core-like"/>
    <property type="match status" value="1"/>
</dbReference>
<keyword evidence="14" id="KW-0464">Manganese</keyword>
<keyword evidence="8 22" id="KW-0808">Transferase</keyword>
<evidence type="ECO:0000256" key="18">
    <source>
        <dbReference type="SAM" id="Phobius"/>
    </source>
</evidence>
<dbReference type="RefSeq" id="WP_004515727.1">
    <property type="nucleotide sequence ID" value="NZ_FNOF01000026.1"/>
</dbReference>
<evidence type="ECO:0000259" key="19">
    <source>
        <dbReference type="Pfam" id="PF02516"/>
    </source>
</evidence>
<comment type="similarity">
    <text evidence="5">Belongs to the STT3 family.</text>
</comment>
<evidence type="ECO:0000256" key="8">
    <source>
        <dbReference type="ARBA" id="ARBA00022679"/>
    </source>
</evidence>
<feature type="transmembrane region" description="Helical" evidence="18">
    <location>
        <begin position="151"/>
        <end position="168"/>
    </location>
</feature>
<feature type="transmembrane region" description="Helical" evidence="18">
    <location>
        <begin position="301"/>
        <end position="320"/>
    </location>
</feature>
<dbReference type="NCBIfam" id="TIGR04154">
    <property type="entry name" value="archaeo_STT3"/>
    <property type="match status" value="1"/>
</dbReference>
<feature type="compositionally biased region" description="Polar residues" evidence="17">
    <location>
        <begin position="921"/>
        <end position="931"/>
    </location>
</feature>
<evidence type="ECO:0000256" key="11">
    <source>
        <dbReference type="ARBA" id="ARBA00022842"/>
    </source>
</evidence>
<dbReference type="Pfam" id="PF02516">
    <property type="entry name" value="STT3"/>
    <property type="match status" value="1"/>
</dbReference>
<reference evidence="22 23" key="1">
    <citation type="submission" date="2016-10" db="EMBL/GenBank/DDBJ databases">
        <authorList>
            <person name="de Groot N.N."/>
        </authorList>
    </citation>
    <scope>NUCLEOTIDE SEQUENCE [LARGE SCALE GENOMIC DNA]</scope>
    <source>
        <strain evidence="22 23">DSM 3756</strain>
    </source>
</reference>
<keyword evidence="9 18" id="KW-0812">Transmembrane</keyword>
<comment type="catalytic activity">
    <reaction evidence="16">
        <text>an archaeal dolichyl phosphooligosaccharide + [protein]-L-asparagine = an archaeal dolichyl phosphate + a glycoprotein with the oligosaccharide chain attached by N-beta-D-glycosyl linkage to a protein L-asparagine.</text>
        <dbReference type="EC" id="2.4.99.21"/>
    </reaction>
</comment>
<proteinExistence type="inferred from homology"/>
<dbReference type="EC" id="2.4.99.21" evidence="6"/>
<comment type="pathway">
    <text evidence="4">Protein modification; protein glycosylation.</text>
</comment>
<feature type="domain" description="AglB-like core" evidence="21">
    <location>
        <begin position="514"/>
        <end position="627"/>
    </location>
</feature>
<evidence type="ECO:0000256" key="10">
    <source>
        <dbReference type="ARBA" id="ARBA00022723"/>
    </source>
</evidence>
<dbReference type="GO" id="GO:0046872">
    <property type="term" value="F:metal ion binding"/>
    <property type="evidence" value="ECO:0007669"/>
    <property type="project" value="UniProtKB-KW"/>
</dbReference>
<feature type="region of interest" description="Disordered" evidence="17">
    <location>
        <begin position="921"/>
        <end position="945"/>
    </location>
</feature>
<evidence type="ECO:0000256" key="4">
    <source>
        <dbReference type="ARBA" id="ARBA00004922"/>
    </source>
</evidence>
<dbReference type="PANTHER" id="PTHR13872">
    <property type="entry name" value="DOLICHYL-DIPHOSPHOOLIGOSACCHARIDE--PROTEIN GLYCOSYLTRANSFERASE SUBUNIT"/>
    <property type="match status" value="1"/>
</dbReference>
<keyword evidence="13 18" id="KW-0472">Membrane</keyword>
<evidence type="ECO:0000256" key="2">
    <source>
        <dbReference type="ARBA" id="ARBA00001946"/>
    </source>
</evidence>
<dbReference type="Gene3D" id="3.40.50.12610">
    <property type="match status" value="1"/>
</dbReference>
<dbReference type="STRING" id="28442.SAMN05443574_12617"/>
<accession>A0A1H3AKS2</accession>
<feature type="transmembrane region" description="Helical" evidence="18">
    <location>
        <begin position="445"/>
        <end position="464"/>
    </location>
</feature>
<sequence length="945" mass="103796">MSQSRGYLDDNPELESALEWAERWYHVPVLLVLLGFMLWNRVRSWENFIVDGEVLFSGNDPWYHYRSTQYVVQNWPSTMPFDPWTYFPYGTSTGQFGTLFDQIVATVALIVGLGSPSDQTVAMTLLFAPAVLGTLVAIPTYLMGRRLGGRLGGVTAITVLAFSTGGLLRRSLVGFSDHHVAEALFQVLGVLGVMVAVSVAARDKPIYEQFIERDVDALRDTISWSMLAGVAIAMYLWVWPPGVLLLGILGAFFLLRLCLEYVHDSSPEHTAIAGAITMATAAVVSASRINVLEITATAQSLLQPGLALAVGFGCVFMAWLARFMEKREYGRYVYPATVFGILAFGAVLMAVVTPDLWSFFTNNVMRVIGLTTSETAGTVGEASPLRDASVLFDRHGFAVIVAAIGGLFLLGKQLLSDDAPAEELLVVVWALFILLATFTQQRFAYYIVAPIAVLSGMLVGRFIVWFDFSADDGVEYYQVLTILTVLLVIVVPLFAFGATPVEAGSTGPRPGIQGWDESLQWMESNTPAEGAYGSGGEATLDYYGTYQKQDDFDYQEGQYGVLSWWDYGHWITTRAERVPNANPFQQGTETVAPFLIAQNETQANDILDNTDEDDAKTRYVAVDWKMAETNGNILGNRGGKFFAPPAFVDGVQASDYYSRLYIQSQSGGVRQVTFQQQAYYETMVTRLYRFHGSAAEPQPIVVDWENKQTERGGQYRGAPTNEQEPEGQQPGRVIREFESVEQARQYTENDATSQLGGYGGAPSERVPAMEHYRLVGSSETGPYEVYGLQSLRQHSAWTKIFERVPGATIEGTGPANATVRTAVQMRNPATNKTFIYRQRTQTDQNGNFEMTVPYSTTGYDDWGTDEGYTNVSVRAETQYQFTAVGTNDGDRTGFTGATEVTEGQVIGEDDSAATVELEPVTIQQGNETSGESRAPVTDGVAEAGA</sequence>